<keyword evidence="3" id="KW-1185">Reference proteome</keyword>
<reference evidence="2 3" key="1">
    <citation type="journal article" date="2018" name="J. Microbiol.">
        <title>Bacillus spongiae sp. nov., isolated from sponge of Jeju Island.</title>
        <authorList>
            <person name="Lee G.E."/>
            <person name="Im W.T."/>
            <person name="Park J.S."/>
        </authorList>
    </citation>
    <scope>NUCLEOTIDE SEQUENCE [LARGE SCALE GENOMIC DNA]</scope>
    <source>
        <strain evidence="2 3">135PIL107-10</strain>
    </source>
</reference>
<sequence length="104" mass="11429">MKVSTILKWITGTAEAIVGIPVIGGIIVLYFFWTPLIFLTLMHIAALFFSAREGEPKAGNIVGIVTNCIAWIPFVGMVMHIITAVIVLNEAYNAEQYKESPDSM</sequence>
<dbReference type="Proteomes" id="UP001312865">
    <property type="component" value="Unassembled WGS sequence"/>
</dbReference>
<accession>A0ABU8HAN6</accession>
<dbReference type="EMBL" id="JBBAXC010000003">
    <property type="protein sequence ID" value="MEI5906335.1"/>
    <property type="molecule type" value="Genomic_DNA"/>
</dbReference>
<proteinExistence type="predicted"/>
<evidence type="ECO:0000256" key="1">
    <source>
        <dbReference type="SAM" id="Phobius"/>
    </source>
</evidence>
<keyword evidence="1" id="KW-1133">Transmembrane helix</keyword>
<organism evidence="2 3">
    <name type="scientific">Bacillus spongiae</name>
    <dbReference type="NCBI Taxonomy" id="2683610"/>
    <lineage>
        <taxon>Bacteria</taxon>
        <taxon>Bacillati</taxon>
        <taxon>Bacillota</taxon>
        <taxon>Bacilli</taxon>
        <taxon>Bacillales</taxon>
        <taxon>Bacillaceae</taxon>
        <taxon>Bacillus</taxon>
    </lineage>
</organism>
<gene>
    <name evidence="2" type="ORF">WAK64_04615</name>
</gene>
<evidence type="ECO:0000313" key="2">
    <source>
        <dbReference type="EMBL" id="MEI5906335.1"/>
    </source>
</evidence>
<keyword evidence="1" id="KW-0472">Membrane</keyword>
<dbReference type="RefSeq" id="WP_336586010.1">
    <property type="nucleotide sequence ID" value="NZ_JBBAXC010000003.1"/>
</dbReference>
<protein>
    <submittedName>
        <fullName evidence="2">Uncharacterized protein</fullName>
    </submittedName>
</protein>
<keyword evidence="1" id="KW-0812">Transmembrane</keyword>
<comment type="caution">
    <text evidence="2">The sequence shown here is derived from an EMBL/GenBank/DDBJ whole genome shotgun (WGS) entry which is preliminary data.</text>
</comment>
<feature type="transmembrane region" description="Helical" evidence="1">
    <location>
        <begin position="26"/>
        <end position="49"/>
    </location>
</feature>
<feature type="transmembrane region" description="Helical" evidence="1">
    <location>
        <begin position="61"/>
        <end position="88"/>
    </location>
</feature>
<name>A0ABU8HAN6_9BACI</name>
<evidence type="ECO:0000313" key="3">
    <source>
        <dbReference type="Proteomes" id="UP001312865"/>
    </source>
</evidence>